<keyword evidence="5" id="KW-1185">Reference proteome</keyword>
<gene>
    <name evidence="4" type="ORF">SAMN06265218_1075</name>
</gene>
<feature type="domain" description="SMP-30/Gluconolactonase/LRE-like region" evidence="3">
    <location>
        <begin position="39"/>
        <end position="282"/>
    </location>
</feature>
<dbReference type="Gene3D" id="2.120.10.30">
    <property type="entry name" value="TolB, C-terminal domain"/>
    <property type="match status" value="1"/>
</dbReference>
<dbReference type="PANTHER" id="PTHR47572:SF4">
    <property type="entry name" value="LACTONASE DRP35"/>
    <property type="match status" value="1"/>
</dbReference>
<dbReference type="InterPro" id="IPR013658">
    <property type="entry name" value="SGL"/>
</dbReference>
<protein>
    <submittedName>
        <fullName evidence="4">Gluconolactonase</fullName>
    </submittedName>
</protein>
<reference evidence="4 5" key="1">
    <citation type="submission" date="2017-05" db="EMBL/GenBank/DDBJ databases">
        <authorList>
            <person name="Varghese N."/>
            <person name="Submissions S."/>
        </authorList>
    </citation>
    <scope>NUCLEOTIDE SEQUENCE [LARGE SCALE GENOMIC DNA]</scope>
    <source>
        <strain evidence="4 5">DSM 21194</strain>
    </source>
</reference>
<evidence type="ECO:0000259" key="3">
    <source>
        <dbReference type="Pfam" id="PF08450"/>
    </source>
</evidence>
<dbReference type="InterPro" id="IPR051262">
    <property type="entry name" value="SMP-30/CGR1_Lactonase"/>
</dbReference>
<accession>A0A521CQS4</accession>
<dbReference type="PANTHER" id="PTHR47572">
    <property type="entry name" value="LIPOPROTEIN-RELATED"/>
    <property type="match status" value="1"/>
</dbReference>
<dbReference type="InterPro" id="IPR011042">
    <property type="entry name" value="6-blade_b-propeller_TolB-like"/>
</dbReference>
<dbReference type="Pfam" id="PF08450">
    <property type="entry name" value="SGL"/>
    <property type="match status" value="1"/>
</dbReference>
<keyword evidence="1" id="KW-0378">Hydrolase</keyword>
<keyword evidence="2" id="KW-0732">Signal</keyword>
<dbReference type="EMBL" id="FXTH01000007">
    <property type="protein sequence ID" value="SMO61807.1"/>
    <property type="molecule type" value="Genomic_DNA"/>
</dbReference>
<organism evidence="4 5">
    <name type="scientific">Fodinibius sediminis</name>
    <dbReference type="NCBI Taxonomy" id="1214077"/>
    <lineage>
        <taxon>Bacteria</taxon>
        <taxon>Pseudomonadati</taxon>
        <taxon>Balneolota</taxon>
        <taxon>Balneolia</taxon>
        <taxon>Balneolales</taxon>
        <taxon>Balneolaceae</taxon>
        <taxon>Fodinibius</taxon>
    </lineage>
</organism>
<dbReference type="SUPFAM" id="SSF63829">
    <property type="entry name" value="Calcium-dependent phosphotriesterase"/>
    <property type="match status" value="1"/>
</dbReference>
<proteinExistence type="predicted"/>
<dbReference type="AlphaFoldDB" id="A0A521CQS4"/>
<dbReference type="Proteomes" id="UP000317593">
    <property type="component" value="Unassembled WGS sequence"/>
</dbReference>
<evidence type="ECO:0000256" key="2">
    <source>
        <dbReference type="SAM" id="SignalP"/>
    </source>
</evidence>
<dbReference type="GO" id="GO:0016787">
    <property type="term" value="F:hydrolase activity"/>
    <property type="evidence" value="ECO:0007669"/>
    <property type="project" value="UniProtKB-KW"/>
</dbReference>
<evidence type="ECO:0000313" key="4">
    <source>
        <dbReference type="EMBL" id="SMO61807.1"/>
    </source>
</evidence>
<name>A0A521CQS4_9BACT</name>
<sequence>MDKRLLLISGIMLLWTMAGAAQQTVTDDKAKKVTNGFSFTEGPFWHSEGYLLFSDIPANTIYKWIPGSMESQIFLKPSGHSNGIAMDSSGRLILVQHDGKVSAVNTDKKMVLLADSYRGKRFNSPNDLTIASDGRIYFTDPPFGVSDSDKELMFSGVYLLREGEEPEMLFDGFQTPNGIVLNESESKIFVNDSQSGDIMVFEIADDGTFEEPELFASVGASAESGSADGMVMDREGRLYSTGPAGIHVFNSSGEQIEKIDLPVRATNMAWGGNGNKTLFITTPSAIYKLPMKAEGINK</sequence>
<feature type="chain" id="PRO_5022057542" evidence="2">
    <location>
        <begin position="21"/>
        <end position="298"/>
    </location>
</feature>
<evidence type="ECO:0000313" key="5">
    <source>
        <dbReference type="Proteomes" id="UP000317593"/>
    </source>
</evidence>
<dbReference type="OrthoDB" id="241638at2"/>
<feature type="signal peptide" evidence="2">
    <location>
        <begin position="1"/>
        <end position="20"/>
    </location>
</feature>
<evidence type="ECO:0000256" key="1">
    <source>
        <dbReference type="ARBA" id="ARBA00022801"/>
    </source>
</evidence>